<dbReference type="Proteomes" id="UP000507470">
    <property type="component" value="Unassembled WGS sequence"/>
</dbReference>
<dbReference type="AlphaFoldDB" id="A0A6J8EXW5"/>
<protein>
    <submittedName>
        <fullName evidence="1">Uncharacterized protein</fullName>
    </submittedName>
</protein>
<evidence type="ECO:0000313" key="1">
    <source>
        <dbReference type="EMBL" id="CAC5425324.1"/>
    </source>
</evidence>
<accession>A0A6J8EXW5</accession>
<dbReference type="EMBL" id="CACVKT020010231">
    <property type="protein sequence ID" value="CAC5425324.1"/>
    <property type="molecule type" value="Genomic_DNA"/>
</dbReference>
<organism evidence="1 2">
    <name type="scientific">Mytilus coruscus</name>
    <name type="common">Sea mussel</name>
    <dbReference type="NCBI Taxonomy" id="42192"/>
    <lineage>
        <taxon>Eukaryota</taxon>
        <taxon>Metazoa</taxon>
        <taxon>Spiralia</taxon>
        <taxon>Lophotrochozoa</taxon>
        <taxon>Mollusca</taxon>
        <taxon>Bivalvia</taxon>
        <taxon>Autobranchia</taxon>
        <taxon>Pteriomorphia</taxon>
        <taxon>Mytilida</taxon>
        <taxon>Mytiloidea</taxon>
        <taxon>Mytilidae</taxon>
        <taxon>Mytilinae</taxon>
        <taxon>Mytilus</taxon>
    </lineage>
</organism>
<name>A0A6J8EXW5_MYTCO</name>
<dbReference type="OrthoDB" id="10452557at2759"/>
<gene>
    <name evidence="1" type="ORF">MCOR_57160</name>
</gene>
<reference evidence="1 2" key="1">
    <citation type="submission" date="2020-06" db="EMBL/GenBank/DDBJ databases">
        <authorList>
            <person name="Li R."/>
            <person name="Bekaert M."/>
        </authorList>
    </citation>
    <scope>NUCLEOTIDE SEQUENCE [LARGE SCALE GENOMIC DNA]</scope>
    <source>
        <strain evidence="2">wild</strain>
    </source>
</reference>
<keyword evidence="2" id="KW-1185">Reference proteome</keyword>
<proteinExistence type="predicted"/>
<evidence type="ECO:0000313" key="2">
    <source>
        <dbReference type="Proteomes" id="UP000507470"/>
    </source>
</evidence>
<sequence length="238" mass="27629">MILLLSGFYLGNQSSSTNALEWMIETFQDQELDDPNFILRTACKYQMFDTVEYLASRCKTFDEVSCLQAFVDKAEVMKIPFYQELFTYLIKINDTTSKELILVVKSVIRKRNVPDYMFDAFLPVCLNIANILTLACENGQFYLVKLIIESSHVVHLDIQSAIMAACRESESKLHHSFYNDEGNIEIENLNIVQYIVEQIGFEQLDLKDVCRTACSSKYFKIIEWFLQKIDTHKLDVYA</sequence>